<keyword evidence="9" id="KW-0862">Zinc</keyword>
<reference evidence="13 14" key="1">
    <citation type="submission" date="2012-12" db="EMBL/GenBank/DDBJ databases">
        <title>Genome assembly of Formosa sp. AK20.</title>
        <authorList>
            <person name="Kumar R."/>
            <person name="Khatri I."/>
            <person name="Vaidya B."/>
            <person name="Subramanian S."/>
            <person name="Pinnaka A."/>
        </authorList>
    </citation>
    <scope>NUCLEOTIDE SEQUENCE [LARGE SCALE GENOMIC DNA]</scope>
    <source>
        <strain evidence="13 14">AK20</strain>
    </source>
</reference>
<name>M7MEB1_9FLAO</name>
<keyword evidence="7" id="KW-0732">Signal</keyword>
<dbReference type="AlphaFoldDB" id="M7MEB1"/>
<evidence type="ECO:0000256" key="11">
    <source>
        <dbReference type="ARBA" id="ARBA00023145"/>
    </source>
</evidence>
<dbReference type="Pfam" id="PF01483">
    <property type="entry name" value="P_proprotein"/>
    <property type="match status" value="1"/>
</dbReference>
<keyword evidence="6" id="KW-0479">Metal-binding</keyword>
<keyword evidence="11" id="KW-0865">Zymogen</keyword>
<dbReference type="InterPro" id="IPR001842">
    <property type="entry name" value="Peptidase_M36"/>
</dbReference>
<dbReference type="EMBL" id="ANLA01000015">
    <property type="protein sequence ID" value="EMQ94527.1"/>
    <property type="molecule type" value="Genomic_DNA"/>
</dbReference>
<evidence type="ECO:0000256" key="9">
    <source>
        <dbReference type="ARBA" id="ARBA00022833"/>
    </source>
</evidence>
<comment type="caution">
    <text evidence="13">The sequence shown here is derived from an EMBL/GenBank/DDBJ whole genome shotgun (WGS) entry which is preliminary data.</text>
</comment>
<dbReference type="InterPro" id="IPR002884">
    <property type="entry name" value="P_dom"/>
</dbReference>
<keyword evidence="14" id="KW-1185">Reference proteome</keyword>
<dbReference type="GO" id="GO:0004222">
    <property type="term" value="F:metalloendopeptidase activity"/>
    <property type="evidence" value="ECO:0007669"/>
    <property type="project" value="InterPro"/>
</dbReference>
<evidence type="ECO:0000313" key="14">
    <source>
        <dbReference type="Proteomes" id="UP000012024"/>
    </source>
</evidence>
<dbReference type="SUPFAM" id="SSF49785">
    <property type="entry name" value="Galactose-binding domain-like"/>
    <property type="match status" value="1"/>
</dbReference>
<evidence type="ECO:0000256" key="4">
    <source>
        <dbReference type="ARBA" id="ARBA00022525"/>
    </source>
</evidence>
<dbReference type="CDD" id="cd09596">
    <property type="entry name" value="M36"/>
    <property type="match status" value="1"/>
</dbReference>
<comment type="similarity">
    <text evidence="3">Belongs to the peptidase M36 family.</text>
</comment>
<evidence type="ECO:0000256" key="6">
    <source>
        <dbReference type="ARBA" id="ARBA00022723"/>
    </source>
</evidence>
<evidence type="ECO:0000313" key="13">
    <source>
        <dbReference type="EMBL" id="EMQ94527.1"/>
    </source>
</evidence>
<dbReference type="Proteomes" id="UP000012024">
    <property type="component" value="Unassembled WGS sequence"/>
</dbReference>
<dbReference type="PANTHER" id="PTHR33478:SF1">
    <property type="entry name" value="EXTRACELLULAR METALLOPROTEINASE MEP"/>
    <property type="match status" value="1"/>
</dbReference>
<evidence type="ECO:0000256" key="2">
    <source>
        <dbReference type="ARBA" id="ARBA00004613"/>
    </source>
</evidence>
<dbReference type="Gene3D" id="2.60.120.260">
    <property type="entry name" value="Galactose-binding domain-like"/>
    <property type="match status" value="1"/>
</dbReference>
<protein>
    <submittedName>
        <fullName evidence="13">Metalloprotease, putative</fullName>
    </submittedName>
</protein>
<dbReference type="eggNOG" id="COG1404">
    <property type="taxonomic scope" value="Bacteria"/>
</dbReference>
<dbReference type="GO" id="GO:0004252">
    <property type="term" value="F:serine-type endopeptidase activity"/>
    <property type="evidence" value="ECO:0007669"/>
    <property type="project" value="InterPro"/>
</dbReference>
<dbReference type="GO" id="GO:0006508">
    <property type="term" value="P:proteolysis"/>
    <property type="evidence" value="ECO:0007669"/>
    <property type="project" value="UniProtKB-KW"/>
</dbReference>
<dbReference type="Gene3D" id="3.10.170.10">
    <property type="match status" value="1"/>
</dbReference>
<dbReference type="InterPro" id="IPR011096">
    <property type="entry name" value="FTP_domain"/>
</dbReference>
<dbReference type="InterPro" id="IPR008979">
    <property type="entry name" value="Galactose-bd-like_sf"/>
</dbReference>
<evidence type="ECO:0000256" key="10">
    <source>
        <dbReference type="ARBA" id="ARBA00023049"/>
    </source>
</evidence>
<organism evidence="13 14">
    <name type="scientific">Xanthomarina gelatinilytica</name>
    <dbReference type="NCBI Taxonomy" id="1137281"/>
    <lineage>
        <taxon>Bacteria</taxon>
        <taxon>Pseudomonadati</taxon>
        <taxon>Bacteroidota</taxon>
        <taxon>Flavobacteriia</taxon>
        <taxon>Flavobacteriales</taxon>
        <taxon>Flavobacteriaceae</taxon>
        <taxon>Xanthomarina</taxon>
    </lineage>
</organism>
<dbReference type="PROSITE" id="PS51829">
    <property type="entry name" value="P_HOMO_B"/>
    <property type="match status" value="1"/>
</dbReference>
<proteinExistence type="inferred from homology"/>
<dbReference type="NCBIfam" id="TIGR04183">
    <property type="entry name" value="Por_Secre_tail"/>
    <property type="match status" value="1"/>
</dbReference>
<dbReference type="InterPro" id="IPR013783">
    <property type="entry name" value="Ig-like_fold"/>
</dbReference>
<dbReference type="Pfam" id="PF02128">
    <property type="entry name" value="Peptidase_M36"/>
    <property type="match status" value="1"/>
</dbReference>
<comment type="subcellular location">
    <subcellularLocation>
        <location evidence="2">Secreted</location>
    </subcellularLocation>
</comment>
<keyword evidence="5 13" id="KW-0645">Protease</keyword>
<dbReference type="InterPro" id="IPR027268">
    <property type="entry name" value="Peptidase_M4/M1_CTD_sf"/>
</dbReference>
<comment type="cofactor">
    <cofactor evidence="1">
        <name>Zn(2+)</name>
        <dbReference type="ChEBI" id="CHEBI:29105"/>
    </cofactor>
</comment>
<evidence type="ECO:0000256" key="5">
    <source>
        <dbReference type="ARBA" id="ARBA00022670"/>
    </source>
</evidence>
<dbReference type="PANTHER" id="PTHR33478">
    <property type="entry name" value="EXTRACELLULAR METALLOPROTEINASE MEP"/>
    <property type="match status" value="1"/>
</dbReference>
<dbReference type="Pfam" id="PF07504">
    <property type="entry name" value="FTP"/>
    <property type="match status" value="1"/>
</dbReference>
<gene>
    <name evidence="13" type="ORF">D778_00480</name>
</gene>
<dbReference type="SUPFAM" id="SSF55486">
    <property type="entry name" value="Metalloproteases ('zincins'), catalytic domain"/>
    <property type="match status" value="1"/>
</dbReference>
<dbReference type="Gene3D" id="1.10.390.10">
    <property type="entry name" value="Neutral Protease Domain 2"/>
    <property type="match status" value="1"/>
</dbReference>
<dbReference type="PATRIC" id="fig|1137281.3.peg.1912"/>
<keyword evidence="10 13" id="KW-0482">Metalloprotease</keyword>
<accession>M7MEB1</accession>
<sequence>MLTNGLFAQQKPNQRISNKKTGISLETLIKQKNNSYVITNDYVSKKTGIRHVYLRQAVDGIEVQGTESSIHFDASGTVILSHNNFLENIQSTITNKSVALNASQAIVSVANQMNYPLGNLEIIKQEQGKNKQAIFNKAGISSENIPIKLMYYFRENIGTTIVWELSIAENNSSDWWNFRVDAVSGTIIDKDNLTSYCNILGNHEEHAPSNPTKNTSNFIGPVQDIEYSNTSQNYYFPAIPFAPAASYNVYAMPTESPNHGGRSLVTNPENLTASPYGWHDIDGIEGAEYTNTRGNNVSAFDEDDNNDLPDDRYTYSPGGNLIFDFPINPVYSPGEQSDDAVVTNLFYWNNIIHDVAYQYGLDEAAGNFQENNYGNGGLGSDSVNAHAQSGAGSCNANFSTPVDGFRPRMRMYVCGSRDGDLDNAVIVHEYGHGISTRLTGGPANSLCLQNNEQMGEGWSDFYALLLTMTFTDTGTDSRGMGTWLIGETANGPGIRTYPYSTLLATNPHTYDDIKTEAVPHGVGSVWAAMLWEMTWNLIDDQGFDPDFYNGTGGNNIALNLVTQALILQPCSPGFVDGRDAILAADQALYGGAYQCLIWDAFAKRGLGYSASQGSSTDRGDGTEAFDLPPNFSSLNTVEEICLSDGLQTGLSGGLPTGGVYSGLGVTDDGNGLTFTFDPNVAGESLVDINYNVTDFCLGTPITLLDQINVTNNPPEIITRGGGLITFTESQSDSPYMVIPDGSPTGDTAIMSVASNVVITDLNVDIDITHSWVGDVTITITSPNGTSAVIYDRPGVPASTYGCSGNNILATFDDEAINPIETECATTEPAIFGNFIPQNPLSVFDGENTQGDWVITVSDSVSADGGTLNSWGITFNYEVLSTPLDVVLDATGNATINAEDLLFSNSVDCGVTTVTGGNPLAITVNFSCMDLGSNNVDVSSANNAGASTTGIAIVNVIDNLNPTANGQDITVDLAGNGSVSITADDVDNGSTDNCDFTLSIDINTFTAVGDYPVVLTVTDSSGNEDTVSVNVEVIDSTLTSEHFEETDSNISIYPVPTEATLNISTDLIIDSIVMFDLLGKQIMYIEKPSNRIDVTNLSEGMYLLKIQTENKTVIKRFVKN</sequence>
<evidence type="ECO:0000256" key="3">
    <source>
        <dbReference type="ARBA" id="ARBA00006006"/>
    </source>
</evidence>
<dbReference type="Gene3D" id="2.60.40.10">
    <property type="entry name" value="Immunoglobulins"/>
    <property type="match status" value="1"/>
</dbReference>
<evidence type="ECO:0000259" key="12">
    <source>
        <dbReference type="PROSITE" id="PS51829"/>
    </source>
</evidence>
<dbReference type="GO" id="GO:0005615">
    <property type="term" value="C:extracellular space"/>
    <property type="evidence" value="ECO:0007669"/>
    <property type="project" value="InterPro"/>
</dbReference>
<evidence type="ECO:0000256" key="1">
    <source>
        <dbReference type="ARBA" id="ARBA00001947"/>
    </source>
</evidence>
<keyword evidence="8" id="KW-0378">Hydrolase</keyword>
<evidence type="ECO:0000256" key="8">
    <source>
        <dbReference type="ARBA" id="ARBA00022801"/>
    </source>
</evidence>
<dbReference type="InterPro" id="IPR050371">
    <property type="entry name" value="Fungal_virulence_M36"/>
</dbReference>
<dbReference type="InterPro" id="IPR026444">
    <property type="entry name" value="Secre_tail"/>
</dbReference>
<dbReference type="Pfam" id="PF18962">
    <property type="entry name" value="Por_Secre_tail"/>
    <property type="match status" value="1"/>
</dbReference>
<keyword evidence="4" id="KW-0964">Secreted</keyword>
<feature type="domain" description="P/Homo B" evidence="12">
    <location>
        <begin position="712"/>
        <end position="881"/>
    </location>
</feature>
<dbReference type="eggNOG" id="COG4935">
    <property type="taxonomic scope" value="Bacteria"/>
</dbReference>
<evidence type="ECO:0000256" key="7">
    <source>
        <dbReference type="ARBA" id="ARBA00022729"/>
    </source>
</evidence>
<dbReference type="GO" id="GO:0008270">
    <property type="term" value="F:zinc ion binding"/>
    <property type="evidence" value="ECO:0007669"/>
    <property type="project" value="InterPro"/>
</dbReference>